<proteinExistence type="predicted"/>
<dbReference type="AlphaFoldDB" id="A0A834YJV0"/>
<accession>A0A834YJV0</accession>
<dbReference type="EMBL" id="JABCRI010000020">
    <property type="protein sequence ID" value="KAF8388406.1"/>
    <property type="molecule type" value="Genomic_DNA"/>
</dbReference>
<dbReference type="PANTHER" id="PTHR31499">
    <property type="entry name" value="MYB FAMILY TRANSCRIPTION FACTOR PHL11"/>
    <property type="match status" value="1"/>
</dbReference>
<dbReference type="InterPro" id="IPR025756">
    <property type="entry name" value="Myb_CC_LHEQLE"/>
</dbReference>
<dbReference type="Gene3D" id="1.10.10.60">
    <property type="entry name" value="Homeodomain-like"/>
    <property type="match status" value="1"/>
</dbReference>
<reference evidence="2 3" key="1">
    <citation type="submission" date="2020-04" db="EMBL/GenBank/DDBJ databases">
        <title>Plant Genome Project.</title>
        <authorList>
            <person name="Zhang R.-G."/>
        </authorList>
    </citation>
    <scope>NUCLEOTIDE SEQUENCE [LARGE SCALE GENOMIC DNA]</scope>
    <source>
        <strain evidence="2">YNK0</strain>
        <tissue evidence="2">Leaf</tissue>
    </source>
</reference>
<feature type="domain" description="MYB-CC type transcription factor LHEQLE-containing" evidence="1">
    <location>
        <begin position="202"/>
        <end position="247"/>
    </location>
</feature>
<dbReference type="GO" id="GO:0003700">
    <property type="term" value="F:DNA-binding transcription factor activity"/>
    <property type="evidence" value="ECO:0007669"/>
    <property type="project" value="InterPro"/>
</dbReference>
<name>A0A834YJV0_TETSI</name>
<organism evidence="2 3">
    <name type="scientific">Tetracentron sinense</name>
    <name type="common">Spur-leaf</name>
    <dbReference type="NCBI Taxonomy" id="13715"/>
    <lineage>
        <taxon>Eukaryota</taxon>
        <taxon>Viridiplantae</taxon>
        <taxon>Streptophyta</taxon>
        <taxon>Embryophyta</taxon>
        <taxon>Tracheophyta</taxon>
        <taxon>Spermatophyta</taxon>
        <taxon>Magnoliopsida</taxon>
        <taxon>Trochodendrales</taxon>
        <taxon>Trochodendraceae</taxon>
        <taxon>Tetracentron</taxon>
    </lineage>
</organism>
<dbReference type="Pfam" id="PF14379">
    <property type="entry name" value="Myb_CC_LHEQLE"/>
    <property type="match status" value="1"/>
</dbReference>
<gene>
    <name evidence="2" type="ORF">HHK36_027075</name>
</gene>
<protein>
    <recommendedName>
        <fullName evidence="1">MYB-CC type transcription factor LHEQLE-containing domain-containing protein</fullName>
    </recommendedName>
</protein>
<evidence type="ECO:0000259" key="1">
    <source>
        <dbReference type="Pfam" id="PF14379"/>
    </source>
</evidence>
<dbReference type="Proteomes" id="UP000655225">
    <property type="component" value="Unassembled WGS sequence"/>
</dbReference>
<evidence type="ECO:0000313" key="2">
    <source>
        <dbReference type="EMBL" id="KAF8388406.1"/>
    </source>
</evidence>
<dbReference type="InterPro" id="IPR046955">
    <property type="entry name" value="PHR1-like"/>
</dbReference>
<dbReference type="OrthoDB" id="551907at2759"/>
<sequence length="360" mass="39452">MFPGIHQLDGSVGFDDLQGSFDGSNLPSDACLVLTSDPKPRLRWTTDLHERFVDAVTQLALRWMVCAMKDAISAAAMLNLIGPQGVCIAASDCSCCGRNLEQMDESTLLKFGASAELLRPIVGDCRRSESLRSVGVDHSKLINDFIFRVLPELHCRSNTKNYHENDGSKRPHTLSFEVSSSGLNIGWGGNHARSSLTTPKTVTEALRVQMEVQRKLHEQTAVQRHLQLRIEAQGKYLQSILEKAFKTLNEQVVASTGLEATREDLSELTIKVSNDSLCDTLKMPSLTEIAAAQEEKSASNGSARIGNCSVDSCLVSPMGVVGSPAGVMKKRARPMFGSGESLPWESNLRQDVEWMMTSIR</sequence>
<comment type="caution">
    <text evidence="2">The sequence shown here is derived from an EMBL/GenBank/DDBJ whole genome shotgun (WGS) entry which is preliminary data.</text>
</comment>
<evidence type="ECO:0000313" key="3">
    <source>
        <dbReference type="Proteomes" id="UP000655225"/>
    </source>
</evidence>
<dbReference type="PANTHER" id="PTHR31499:SF6">
    <property type="entry name" value="PROTEIN PHR1-LIKE 2"/>
    <property type="match status" value="1"/>
</dbReference>
<keyword evidence="3" id="KW-1185">Reference proteome</keyword>